<keyword evidence="3" id="KW-1185">Reference proteome</keyword>
<evidence type="ECO:0000313" key="3">
    <source>
        <dbReference type="Proteomes" id="UP001066276"/>
    </source>
</evidence>
<name>A0AAV7RWP0_PLEWA</name>
<evidence type="ECO:0000256" key="1">
    <source>
        <dbReference type="SAM" id="MobiDB-lite"/>
    </source>
</evidence>
<organism evidence="2 3">
    <name type="scientific">Pleurodeles waltl</name>
    <name type="common">Iberian ribbed newt</name>
    <dbReference type="NCBI Taxonomy" id="8319"/>
    <lineage>
        <taxon>Eukaryota</taxon>
        <taxon>Metazoa</taxon>
        <taxon>Chordata</taxon>
        <taxon>Craniata</taxon>
        <taxon>Vertebrata</taxon>
        <taxon>Euteleostomi</taxon>
        <taxon>Amphibia</taxon>
        <taxon>Batrachia</taxon>
        <taxon>Caudata</taxon>
        <taxon>Salamandroidea</taxon>
        <taxon>Salamandridae</taxon>
        <taxon>Pleurodelinae</taxon>
        <taxon>Pleurodeles</taxon>
    </lineage>
</organism>
<gene>
    <name evidence="2" type="ORF">NDU88_008373</name>
</gene>
<evidence type="ECO:0000313" key="2">
    <source>
        <dbReference type="EMBL" id="KAJ1155644.1"/>
    </source>
</evidence>
<protein>
    <submittedName>
        <fullName evidence="2">Uncharacterized protein</fullName>
    </submittedName>
</protein>
<proteinExistence type="predicted"/>
<accession>A0AAV7RWP0</accession>
<dbReference type="EMBL" id="JANPWB010000009">
    <property type="protein sequence ID" value="KAJ1155644.1"/>
    <property type="molecule type" value="Genomic_DNA"/>
</dbReference>
<dbReference type="Proteomes" id="UP001066276">
    <property type="component" value="Chromosome 5"/>
</dbReference>
<sequence length="94" mass="9570">MFLDPAGPGGTSGVGLADLEVKSRPEGDADTEDSAGPLNGPKQTVGGATTGRGISPETNARNADGDDHSRLPYSGRGTRRQQRVEAGHALESVA</sequence>
<dbReference type="AlphaFoldDB" id="A0AAV7RWP0"/>
<reference evidence="2" key="1">
    <citation type="journal article" date="2022" name="bioRxiv">
        <title>Sequencing and chromosome-scale assembly of the giantPleurodeles waltlgenome.</title>
        <authorList>
            <person name="Brown T."/>
            <person name="Elewa A."/>
            <person name="Iarovenko S."/>
            <person name="Subramanian E."/>
            <person name="Araus A.J."/>
            <person name="Petzold A."/>
            <person name="Susuki M."/>
            <person name="Suzuki K.-i.T."/>
            <person name="Hayashi T."/>
            <person name="Toyoda A."/>
            <person name="Oliveira C."/>
            <person name="Osipova E."/>
            <person name="Leigh N.D."/>
            <person name="Simon A."/>
            <person name="Yun M.H."/>
        </authorList>
    </citation>
    <scope>NUCLEOTIDE SEQUENCE</scope>
    <source>
        <strain evidence="2">20211129_DDA</strain>
        <tissue evidence="2">Liver</tissue>
    </source>
</reference>
<comment type="caution">
    <text evidence="2">The sequence shown here is derived from an EMBL/GenBank/DDBJ whole genome shotgun (WGS) entry which is preliminary data.</text>
</comment>
<feature type="region of interest" description="Disordered" evidence="1">
    <location>
        <begin position="1"/>
        <end position="94"/>
    </location>
</feature>